<accession>A0A484NLN5</accession>
<evidence type="ECO:0000313" key="1">
    <source>
        <dbReference type="EMBL" id="VFR01229.1"/>
    </source>
</evidence>
<reference evidence="1 2" key="1">
    <citation type="submission" date="2018-04" db="EMBL/GenBank/DDBJ databases">
        <authorList>
            <person name="Vogel A."/>
        </authorList>
    </citation>
    <scope>NUCLEOTIDE SEQUENCE [LARGE SCALE GENOMIC DNA]</scope>
</reference>
<dbReference type="AlphaFoldDB" id="A0A484NLN5"/>
<sequence length="69" mass="8146">MDVHPGPISRDVLVLEGGVHSSAPEFWVLSVWIFFSCFRIDSRERNTFWFANWKQSMVSFDRKSSYVFL</sequence>
<name>A0A484NLN5_9ASTE</name>
<gene>
    <name evidence="1" type="ORF">CCAM_LOCUS43004</name>
</gene>
<protein>
    <submittedName>
        <fullName evidence="1">Uncharacterized protein</fullName>
    </submittedName>
</protein>
<evidence type="ECO:0000313" key="2">
    <source>
        <dbReference type="Proteomes" id="UP000595140"/>
    </source>
</evidence>
<proteinExistence type="predicted"/>
<organism evidence="1 2">
    <name type="scientific">Cuscuta campestris</name>
    <dbReference type="NCBI Taxonomy" id="132261"/>
    <lineage>
        <taxon>Eukaryota</taxon>
        <taxon>Viridiplantae</taxon>
        <taxon>Streptophyta</taxon>
        <taxon>Embryophyta</taxon>
        <taxon>Tracheophyta</taxon>
        <taxon>Spermatophyta</taxon>
        <taxon>Magnoliopsida</taxon>
        <taxon>eudicotyledons</taxon>
        <taxon>Gunneridae</taxon>
        <taxon>Pentapetalae</taxon>
        <taxon>asterids</taxon>
        <taxon>lamiids</taxon>
        <taxon>Solanales</taxon>
        <taxon>Convolvulaceae</taxon>
        <taxon>Cuscuteae</taxon>
        <taxon>Cuscuta</taxon>
        <taxon>Cuscuta subgen. Grammica</taxon>
        <taxon>Cuscuta sect. Cleistogrammica</taxon>
    </lineage>
</organism>
<dbReference type="EMBL" id="OOIL02006740">
    <property type="protein sequence ID" value="VFR01229.1"/>
    <property type="molecule type" value="Genomic_DNA"/>
</dbReference>
<dbReference type="Proteomes" id="UP000595140">
    <property type="component" value="Unassembled WGS sequence"/>
</dbReference>
<keyword evidence="2" id="KW-1185">Reference proteome</keyword>